<dbReference type="PANTHER" id="PTHR38590">
    <property type="entry name" value="BLL0828 PROTEIN"/>
    <property type="match status" value="1"/>
</dbReference>
<accession>A0A3G8H3S9</accession>
<organism evidence="3 4">
    <name type="scientific">Cupriavidus pauculus</name>
    <dbReference type="NCBI Taxonomy" id="82633"/>
    <lineage>
        <taxon>Bacteria</taxon>
        <taxon>Pseudomonadati</taxon>
        <taxon>Pseudomonadota</taxon>
        <taxon>Betaproteobacteria</taxon>
        <taxon>Burkholderiales</taxon>
        <taxon>Burkholderiaceae</taxon>
        <taxon>Cupriavidus</taxon>
    </lineage>
</organism>
<evidence type="ECO:0000259" key="2">
    <source>
        <dbReference type="Pfam" id="PF04480"/>
    </source>
</evidence>
<dbReference type="OrthoDB" id="9798754at2"/>
<feature type="domain" description="DUF559" evidence="2">
    <location>
        <begin position="70"/>
        <end position="169"/>
    </location>
</feature>
<dbReference type="GO" id="GO:0004519">
    <property type="term" value="F:endonuclease activity"/>
    <property type="evidence" value="ECO:0007669"/>
    <property type="project" value="UniProtKB-KW"/>
</dbReference>
<evidence type="ECO:0000256" key="1">
    <source>
        <dbReference type="SAM" id="MobiDB-lite"/>
    </source>
</evidence>
<proteinExistence type="predicted"/>
<dbReference type="SUPFAM" id="SSF52980">
    <property type="entry name" value="Restriction endonuclease-like"/>
    <property type="match status" value="1"/>
</dbReference>
<feature type="compositionally biased region" description="Polar residues" evidence="1">
    <location>
        <begin position="18"/>
        <end position="29"/>
    </location>
</feature>
<evidence type="ECO:0000313" key="3">
    <source>
        <dbReference type="EMBL" id="AZG15088.1"/>
    </source>
</evidence>
<keyword evidence="3" id="KW-0255">Endonuclease</keyword>
<dbReference type="Pfam" id="PF04480">
    <property type="entry name" value="DUF559"/>
    <property type="match status" value="1"/>
</dbReference>
<dbReference type="RefSeq" id="WP_124684838.1">
    <property type="nucleotide sequence ID" value="NZ_CP033969.1"/>
</dbReference>
<gene>
    <name evidence="3" type="ORF">EHF44_17560</name>
</gene>
<dbReference type="InterPro" id="IPR007569">
    <property type="entry name" value="DUF559"/>
</dbReference>
<feature type="region of interest" description="Disordered" evidence="1">
    <location>
        <begin position="1"/>
        <end position="35"/>
    </location>
</feature>
<dbReference type="InterPro" id="IPR011335">
    <property type="entry name" value="Restrct_endonuc-II-like"/>
</dbReference>
<sequence>MVERLALSPNPSPASGRGETTNGTDNAPASTGKAAGLLADASAGEAAGLLPSPAGGRGAGGEGRRLSRYAFAKSLRTRQTNAEERLWYFLRAHRFLGLKFKRQVPLGPYVADFVCMQYHLIIEADGSQHGTLADMARDRWLQAQGYTVLRFWNNQIDHEIDGVLESIRLAVLARGFVELPSPVTDHAVPRPAGGQGRRIQGAP</sequence>
<keyword evidence="3" id="KW-0378">Hydrolase</keyword>
<protein>
    <submittedName>
        <fullName evidence="3">Endonuclease domain-containing protein</fullName>
    </submittedName>
</protein>
<evidence type="ECO:0000313" key="4">
    <source>
        <dbReference type="Proteomes" id="UP000270411"/>
    </source>
</evidence>
<keyword evidence="3" id="KW-0540">Nuclease</keyword>
<dbReference type="EMBL" id="CP033969">
    <property type="protein sequence ID" value="AZG15088.1"/>
    <property type="molecule type" value="Genomic_DNA"/>
</dbReference>
<dbReference type="Proteomes" id="UP000270411">
    <property type="component" value="Chromosome 1"/>
</dbReference>
<dbReference type="KEGG" id="cpau:EHF44_17560"/>
<name>A0A3G8H3S9_9BURK</name>
<dbReference type="InterPro" id="IPR047216">
    <property type="entry name" value="Endonuclease_DUF559_bact"/>
</dbReference>
<reference evidence="4" key="1">
    <citation type="submission" date="2018-11" db="EMBL/GenBank/DDBJ databases">
        <title>FDA dAtabase for Regulatory Grade micrObial Sequences (FDA-ARGOS): Supporting development and validation of Infectious Disease Dx tests.</title>
        <authorList>
            <person name="Goldberg B."/>
            <person name="Campos J."/>
            <person name="Tallon L."/>
            <person name="Sadzewicz L."/>
            <person name="Zhao X."/>
            <person name="Vavikolanu K."/>
            <person name="Mehta A."/>
            <person name="Aluvathingal J."/>
            <person name="Nadendla S."/>
            <person name="Geyer C."/>
            <person name="Nandy P."/>
            <person name="Yan Y."/>
            <person name="Sichtig H."/>
        </authorList>
    </citation>
    <scope>NUCLEOTIDE SEQUENCE [LARGE SCALE GENOMIC DNA]</scope>
    <source>
        <strain evidence="4">FDAARGOS_614</strain>
    </source>
</reference>
<dbReference type="PANTHER" id="PTHR38590:SF1">
    <property type="entry name" value="BLL0828 PROTEIN"/>
    <property type="match status" value="1"/>
</dbReference>
<dbReference type="Gene3D" id="3.40.960.10">
    <property type="entry name" value="VSR Endonuclease"/>
    <property type="match status" value="1"/>
</dbReference>
<dbReference type="AlphaFoldDB" id="A0A3G8H3S9"/>
<dbReference type="CDD" id="cd01038">
    <property type="entry name" value="Endonuclease_DUF559"/>
    <property type="match status" value="1"/>
</dbReference>